<evidence type="ECO:0000313" key="1">
    <source>
        <dbReference type="EMBL" id="RSC17053.1"/>
    </source>
</evidence>
<accession>A0AAQ1A4G4</accession>
<sequence length="105" mass="12525">MMAILFSSFAINDPHRGWRNDNIIGKDFNPHSVNFTLHKPFISQLTPFKSYIKIYIIIFAHPLCFEKHRRTGNEAFRRRLICFIHQRMSDRSLHACSHLDRDRLV</sequence>
<organism evidence="1 2">
    <name type="scientific">Citrobacter koseri</name>
    <name type="common">Citrobacter diversus</name>
    <dbReference type="NCBI Taxonomy" id="545"/>
    <lineage>
        <taxon>Bacteria</taxon>
        <taxon>Pseudomonadati</taxon>
        <taxon>Pseudomonadota</taxon>
        <taxon>Gammaproteobacteria</taxon>
        <taxon>Enterobacterales</taxon>
        <taxon>Enterobacteriaceae</taxon>
        <taxon>Citrobacter</taxon>
    </lineage>
</organism>
<name>A0AAQ1A4G4_CITKO</name>
<dbReference type="AlphaFoldDB" id="A0AAQ1A4G4"/>
<protein>
    <submittedName>
        <fullName evidence="1">Uncharacterized protein</fullName>
    </submittedName>
</protein>
<comment type="caution">
    <text evidence="1">The sequence shown here is derived from an EMBL/GenBank/DDBJ whole genome shotgun (WGS) entry which is preliminary data.</text>
</comment>
<reference evidence="2" key="1">
    <citation type="submission" date="2018-10" db="EMBL/GenBank/DDBJ databases">
        <title>FDA dAtabase for Regulatory Grade micrObial Sequences (FDA-ARGOS): Supporting development and validation of Infectious Disease Dx tests.</title>
        <authorList>
            <person name="Goldberg B."/>
            <person name="Campos J."/>
            <person name="Tallon L."/>
            <person name="Sadzewicz L."/>
            <person name="Zhao X."/>
            <person name="Vavikolanu K."/>
            <person name="Mehta A."/>
            <person name="Aluvathingal J."/>
            <person name="Nadendla S."/>
            <person name="Geyer C."/>
            <person name="Nandy P."/>
            <person name="Yan Y."/>
            <person name="Sichtig H."/>
        </authorList>
    </citation>
    <scope>NUCLEOTIDE SEQUENCE [LARGE SCALE GENOMIC DNA]</scope>
    <source>
        <strain evidence="2">FDAARGOS_526</strain>
    </source>
</reference>
<proteinExistence type="predicted"/>
<dbReference type="Proteomes" id="UP000282299">
    <property type="component" value="Unassembled WGS sequence"/>
</dbReference>
<gene>
    <name evidence="1" type="ORF">EGS84_08910</name>
</gene>
<evidence type="ECO:0000313" key="2">
    <source>
        <dbReference type="Proteomes" id="UP000282299"/>
    </source>
</evidence>
<dbReference type="EMBL" id="RKIT01000002">
    <property type="protein sequence ID" value="RSC17053.1"/>
    <property type="molecule type" value="Genomic_DNA"/>
</dbReference>